<dbReference type="InterPro" id="IPR055435">
    <property type="entry name" value="Ig_TMEM131L_3"/>
</dbReference>
<evidence type="ECO:0000256" key="7">
    <source>
        <dbReference type="SAM" id="MobiDB-lite"/>
    </source>
</evidence>
<keyword evidence="15" id="KW-1185">Reference proteome</keyword>
<dbReference type="Pfam" id="PF24498">
    <property type="entry name" value="Ig_TMEM131L_3"/>
    <property type="match status" value="1"/>
</dbReference>
<evidence type="ECO:0000313" key="15">
    <source>
        <dbReference type="Proteomes" id="UP000192223"/>
    </source>
</evidence>
<dbReference type="InterPro" id="IPR055436">
    <property type="entry name" value="Ig_TMEM131L_4"/>
</dbReference>
<dbReference type="KEGG" id="apln:108732953"/>
<feature type="compositionally biased region" description="Basic and acidic residues" evidence="7">
    <location>
        <begin position="1184"/>
        <end position="1200"/>
    </location>
</feature>
<evidence type="ECO:0000256" key="4">
    <source>
        <dbReference type="ARBA" id="ARBA00022729"/>
    </source>
</evidence>
<dbReference type="Pfam" id="PF24501">
    <property type="entry name" value="Ig_TMEM131L_5"/>
    <property type="match status" value="1"/>
</dbReference>
<gene>
    <name evidence="16" type="primary">LOC108732953</name>
</gene>
<dbReference type="GO" id="GO:0016020">
    <property type="term" value="C:membrane"/>
    <property type="evidence" value="ECO:0007669"/>
    <property type="project" value="UniProtKB-SubCell"/>
</dbReference>
<dbReference type="OrthoDB" id="168404at2759"/>
<feature type="domain" description="TMEM131 second Ig-like" evidence="11">
    <location>
        <begin position="169"/>
        <end position="258"/>
    </location>
</feature>
<sequence length="1710" mass="195070">MSYISIWWTVSLLVLISVIEKTHLTTHDNSHGFVSTSRESYFIDDLSNIHQDISPEFRSSVISDMKKYVKFEPEYLDFKQRALGVPHLEKVLLFNIHSNKSIDMTSISGSTVHFHSSFFEDKQIPPLGNTSFNVVFLGREEGIVESNLFIHTTEGHFKYQVKGSSVSSPYRLRPITNVKLPLNATFSPMIYMFNPHLESIQVIEIYSSGGDFHLELPSGELEGPKDMWEIPPLQRKAIIRVRFFAKTERNHTAYVRIKLSNSNEVLVVPLEVEVTTNCDCLHNPHGYLDFGVGGSLDSPKKVEVKVANPLKKLVRIESITTTSKAVKVELGAMKISADSKADIGTLTLDWKKAFEAKDFSGKITIKYKNGKHPTEIPYYVTILQGGLLFNKTEATFFIDDEATEHRPKNVIVKNEFLHPLAVTEVKLHSSAQQVFTITNFKPIILKPKEKHGLFKLNLINRKQHDLKMNSYLIIKTNVSQVEMTIMCYNGKLDIFLPNKNGEKSLDLGLVGFNVAKDVQMLLLNNNPVNIHLKWVATSLGSGKIELLACGKGNYSYSLLQHLLQSKKKCTYLRPQEFAVMRLTVQTLNFEGRSWGDIQIVTQYEEISIPVMYKVAQGRLEIGPDRLIFDQCFPGKICSHPLKVHSTFNDPMVIEEIVSIPPDPRVSSVHSGHIMARSTKIVGYLYLDPMQTCKKECYSTLQEDVHILWLQSLNLTSAAADTDLSLVNVLYSRYMNQTYNGLAKWQNLTMLLHTSEVKGHVFQSRVKMSWPSVVLAQNVENATNFDFPLTQVGNTSYQNITIRNPASRNLIIQLVLEHKYPSPEILYEGLPPALIPNYSPEYSRSKPLFFFHEKLEKYCRNFRKMLNINVFNETLPILLQPGQNFTFTVGYTAIDTRLNTALIFIRNNLTVLEVIRLNGKAAYPNFKFGNRRPGSSQPLTFEITEKHLKDCEREKPKKYPPPNLTVKRTFTARNTGEIIIYINSFSINGYPCEGYGFKVLNCEPILLPPNSTKKIDIAFTSDFSLAKVTRMLILDTSLSYPVNYTLVTTIPPYYLSLCHKVLSRPYWENYLYYAAVCLTCLTLFFVVVAPVLESERIIKQSLGVIVSRNSASLQPLDLRLVGTQTRDEIHYNKIDPLRVSQLQHKLSPKIVSDVHFAEEDHSAEKEESYRYNALLATKKKKCKKNCTESEKDKEKEQENPKKAWFEAHQKDSKHHKNEKKVKTPEPEVAEVNIKTKKMLYHKEHKQKWSLNKKYMKQRQMAEMAERARQQQEQPEEETSSTTTDTSNNDEHEKPEIEKEIEKEQERDFERNNNKSYGSSKKSMSSATIASSLPACNTAQKLEIEPKTNEKKRQKMIYRSKDKIERTMNDSPRNNSYNSDNNTKQYYSDNNNSKLKGHKVSSKERKEKHQSSKKLSSEKHRSLSESGNISSRTTASPTTPFTNVWGENRATFSDVVARTESISPHIQQQQQQQQQQKQPQQQQQSQPRNKPTMYVEPFVPVTPNLGPIGSKKKERVPTVNGVHRNTTTINARQEEQDCYSGYNNNSFFSDLHNVATEYNNIDSGLTGNWNSNSVGYEQRNTSSLLGLMHSDTFTSLTHQNNTESDAKLFVDPWTNTSTSSNVGDNIWDGVYMPVGGSIQSQQQNVNHQSGYLWGSSSVWQPLGAVEISRTSTRTPPGFSPSEEERRNPAYDPFGLTSIWSQQANPWNYPQSQ</sequence>
<feature type="compositionally biased region" description="Polar residues" evidence="7">
    <location>
        <begin position="1367"/>
        <end position="1392"/>
    </location>
</feature>
<evidence type="ECO:0000256" key="3">
    <source>
        <dbReference type="ARBA" id="ARBA00022692"/>
    </source>
</evidence>
<dbReference type="InterPro" id="IPR039877">
    <property type="entry name" value="TMEM131-like"/>
</dbReference>
<dbReference type="Pfam" id="PF24499">
    <property type="entry name" value="Ig_TMEM131L_4"/>
    <property type="match status" value="1"/>
</dbReference>
<evidence type="ECO:0000256" key="9">
    <source>
        <dbReference type="SAM" id="SignalP"/>
    </source>
</evidence>
<reference evidence="16" key="1">
    <citation type="submission" date="2025-08" db="UniProtKB">
        <authorList>
            <consortium name="RefSeq"/>
        </authorList>
    </citation>
    <scope>IDENTIFICATION</scope>
    <source>
        <tissue evidence="16">Entire body</tissue>
    </source>
</reference>
<feature type="region of interest" description="Disordered" evidence="7">
    <location>
        <begin position="1665"/>
        <end position="1693"/>
    </location>
</feature>
<dbReference type="InParanoid" id="A0A7F5RM40"/>
<evidence type="ECO:0000256" key="5">
    <source>
        <dbReference type="ARBA" id="ARBA00022989"/>
    </source>
</evidence>
<keyword evidence="4 9" id="KW-0732">Signal</keyword>
<organism evidence="15 16">
    <name type="scientific">Agrilus planipennis</name>
    <name type="common">Emerald ash borer</name>
    <name type="synonym">Agrilus marcopoli</name>
    <dbReference type="NCBI Taxonomy" id="224129"/>
    <lineage>
        <taxon>Eukaryota</taxon>
        <taxon>Metazoa</taxon>
        <taxon>Ecdysozoa</taxon>
        <taxon>Arthropoda</taxon>
        <taxon>Hexapoda</taxon>
        <taxon>Insecta</taxon>
        <taxon>Pterygota</taxon>
        <taxon>Neoptera</taxon>
        <taxon>Endopterygota</taxon>
        <taxon>Coleoptera</taxon>
        <taxon>Polyphaga</taxon>
        <taxon>Elateriformia</taxon>
        <taxon>Buprestoidea</taxon>
        <taxon>Buprestidae</taxon>
        <taxon>Agrilinae</taxon>
        <taxon>Agrilus</taxon>
    </lineage>
</organism>
<feature type="domain" description="TMEM131L fourth Ig-like" evidence="13">
    <location>
        <begin position="785"/>
        <end position="921"/>
    </location>
</feature>
<dbReference type="RefSeq" id="XP_025836885.1">
    <property type="nucleotide sequence ID" value="XM_025981100.1"/>
</dbReference>
<feature type="domain" description="Transmembrane protein 131-like N-terminal" evidence="10">
    <location>
        <begin position="69"/>
        <end position="152"/>
    </location>
</feature>
<evidence type="ECO:0000259" key="11">
    <source>
        <dbReference type="Pfam" id="PF24495"/>
    </source>
</evidence>
<feature type="chain" id="PRO_5028982868" evidence="9">
    <location>
        <begin position="25"/>
        <end position="1710"/>
    </location>
</feature>
<dbReference type="Pfam" id="PF24495">
    <property type="entry name" value="Ig_TMEM131_2"/>
    <property type="match status" value="1"/>
</dbReference>
<feature type="domain" description="TMEM131L fifth Ig-like" evidence="14">
    <location>
        <begin position="973"/>
        <end position="1037"/>
    </location>
</feature>
<accession>A0A7F5RM40</accession>
<comment type="subcellular location">
    <subcellularLocation>
        <location evidence="1">Membrane</location>
        <topology evidence="1">Single-pass type I membrane protein</topology>
    </subcellularLocation>
</comment>
<evidence type="ECO:0000259" key="14">
    <source>
        <dbReference type="Pfam" id="PF24501"/>
    </source>
</evidence>
<feature type="domain" description="TMEM131L third Ig-like" evidence="12">
    <location>
        <begin position="391"/>
        <end position="482"/>
    </location>
</feature>
<dbReference type="PANTHER" id="PTHR22050">
    <property type="entry name" value="RW1 PROTEIN HOMOLOG"/>
    <property type="match status" value="1"/>
</dbReference>
<evidence type="ECO:0000313" key="16">
    <source>
        <dbReference type="RefSeq" id="XP_025836885.1"/>
    </source>
</evidence>
<dbReference type="Pfam" id="PF12371">
    <property type="entry name" value="TMEM131_like_N"/>
    <property type="match status" value="1"/>
</dbReference>
<feature type="compositionally biased region" description="Basic and acidic residues" evidence="7">
    <location>
        <begin position="1340"/>
        <end position="1349"/>
    </location>
</feature>
<evidence type="ECO:0000256" key="6">
    <source>
        <dbReference type="ARBA" id="ARBA00023136"/>
    </source>
</evidence>
<dbReference type="GeneID" id="108732953"/>
<keyword evidence="3 8" id="KW-0812">Transmembrane</keyword>
<evidence type="ECO:0000256" key="2">
    <source>
        <dbReference type="ARBA" id="ARBA00006682"/>
    </source>
</evidence>
<feature type="compositionally biased region" description="Polar residues" evidence="7">
    <location>
        <begin position="1422"/>
        <end position="1440"/>
    </location>
</feature>
<keyword evidence="6 8" id="KW-0472">Membrane</keyword>
<protein>
    <submittedName>
        <fullName evidence="16">Transmembrane protein 131</fullName>
    </submittedName>
</protein>
<evidence type="ECO:0000259" key="13">
    <source>
        <dbReference type="Pfam" id="PF24499"/>
    </source>
</evidence>
<evidence type="ECO:0000259" key="10">
    <source>
        <dbReference type="Pfam" id="PF12371"/>
    </source>
</evidence>
<evidence type="ECO:0000256" key="1">
    <source>
        <dbReference type="ARBA" id="ARBA00004479"/>
    </source>
</evidence>
<dbReference type="Proteomes" id="UP000192223">
    <property type="component" value="Unplaced"/>
</dbReference>
<keyword evidence="5 8" id="KW-1133">Transmembrane helix</keyword>
<feature type="region of interest" description="Disordered" evidence="7">
    <location>
        <begin position="1458"/>
        <end position="1491"/>
    </location>
</feature>
<feature type="transmembrane region" description="Helical" evidence="8">
    <location>
        <begin position="1069"/>
        <end position="1091"/>
    </location>
</feature>
<dbReference type="InterPro" id="IPR022113">
    <property type="entry name" value="TMEM131L_N"/>
</dbReference>
<evidence type="ECO:0000256" key="8">
    <source>
        <dbReference type="SAM" id="Phobius"/>
    </source>
</evidence>
<feature type="compositionally biased region" description="Basic residues" evidence="7">
    <location>
        <begin position="1233"/>
        <end position="1246"/>
    </location>
</feature>
<dbReference type="FunCoup" id="A0A7F5RM40">
    <property type="interactions" value="2024"/>
</dbReference>
<comment type="similarity">
    <text evidence="2">Belongs to the TMEM131 family.</text>
</comment>
<feature type="signal peptide" evidence="9">
    <location>
        <begin position="1"/>
        <end position="24"/>
    </location>
</feature>
<name>A0A7F5RM40_AGRPL</name>
<feature type="compositionally biased region" description="Basic and acidic residues" evidence="7">
    <location>
        <begin position="1287"/>
        <end position="1311"/>
    </location>
</feature>
<dbReference type="InterPro" id="IPR055437">
    <property type="entry name" value="TMEM131L_Ig_5"/>
</dbReference>
<feature type="compositionally biased region" description="Low complexity" evidence="7">
    <location>
        <begin position="1312"/>
        <end position="1330"/>
    </location>
</feature>
<proteinExistence type="inferred from homology"/>
<dbReference type="PANTHER" id="PTHR22050:SF0">
    <property type="entry name" value="TRANSMEMBRANE PROTEIN 131 HOMOLOG"/>
    <property type="match status" value="1"/>
</dbReference>
<feature type="region of interest" description="Disordered" evidence="7">
    <location>
        <begin position="1206"/>
        <end position="1443"/>
    </location>
</feature>
<feature type="compositionally biased region" description="Basic and acidic residues" evidence="7">
    <location>
        <begin position="1399"/>
        <end position="1421"/>
    </location>
</feature>
<feature type="compositionally biased region" description="Low complexity" evidence="7">
    <location>
        <begin position="1465"/>
        <end position="1484"/>
    </location>
</feature>
<evidence type="ECO:0000259" key="12">
    <source>
        <dbReference type="Pfam" id="PF24498"/>
    </source>
</evidence>
<feature type="region of interest" description="Disordered" evidence="7">
    <location>
        <begin position="1181"/>
        <end position="1200"/>
    </location>
</feature>
<dbReference type="InterPro" id="IPR056311">
    <property type="entry name" value="TMEM131_Ig_2"/>
</dbReference>
<feature type="compositionally biased region" description="Basic and acidic residues" evidence="7">
    <location>
        <begin position="1357"/>
        <end position="1366"/>
    </location>
</feature>